<dbReference type="SUPFAM" id="SSF52507">
    <property type="entry name" value="Homo-oligomeric flavin-containing Cys decarboxylases, HFCD"/>
    <property type="match status" value="1"/>
</dbReference>
<dbReference type="InterPro" id="IPR036551">
    <property type="entry name" value="Flavin_trans-like"/>
</dbReference>
<keyword evidence="3 4" id="KW-0285">Flavoprotein</keyword>
<comment type="caution">
    <text evidence="3">Lacks conserved residue(s) required for the propagation of feature annotation.</text>
</comment>
<dbReference type="GO" id="GO:0004633">
    <property type="term" value="F:phosphopantothenoylcysteine decarboxylase activity"/>
    <property type="evidence" value="ECO:0007669"/>
    <property type="project" value="UniProtKB-UniRule"/>
</dbReference>
<dbReference type="STRING" id="1522368.IN07_08375"/>
<dbReference type="Pfam" id="PF02441">
    <property type="entry name" value="Flavoprotein"/>
    <property type="match status" value="1"/>
</dbReference>
<feature type="domain" description="DNA/pantothenate metabolism flavoprotein C-terminal" evidence="6">
    <location>
        <begin position="188"/>
        <end position="409"/>
    </location>
</feature>
<dbReference type="PANTHER" id="PTHR14359">
    <property type="entry name" value="HOMO-OLIGOMERIC FLAVIN CONTAINING CYS DECARBOXYLASE FAMILY"/>
    <property type="match status" value="1"/>
</dbReference>
<feature type="domain" description="Flavoprotein" evidence="5">
    <location>
        <begin position="6"/>
        <end position="169"/>
    </location>
</feature>
<keyword evidence="3" id="KW-0479">Metal-binding</keyword>
<evidence type="ECO:0000259" key="5">
    <source>
        <dbReference type="Pfam" id="PF02441"/>
    </source>
</evidence>
<comment type="similarity">
    <text evidence="3 4">In the C-terminal section; belongs to the PPC synthetase family.</text>
</comment>
<dbReference type="NCBIfam" id="TIGR00521">
    <property type="entry name" value="coaBC_dfp"/>
    <property type="match status" value="1"/>
</dbReference>
<evidence type="ECO:0000256" key="2">
    <source>
        <dbReference type="ARBA" id="ARBA00023239"/>
    </source>
</evidence>
<name>A0A098Y9Y8_9ACTN</name>
<evidence type="ECO:0000256" key="1">
    <source>
        <dbReference type="ARBA" id="ARBA00022793"/>
    </source>
</evidence>
<comment type="function">
    <text evidence="3">Catalyzes two sequential steps in the biosynthesis of coenzyme A. In the first step cysteine is conjugated to 4'-phosphopantothenate to form 4-phosphopantothenoylcysteine. In the second step the latter compound is decarboxylated to form 4'-phosphopantotheine.</text>
</comment>
<gene>
    <name evidence="3" type="primary">coaBC</name>
    <name evidence="7" type="ORF">IN07_08375</name>
</gene>
<feature type="binding site" evidence="3">
    <location>
        <position position="287"/>
    </location>
    <ligand>
        <name>CTP</name>
        <dbReference type="ChEBI" id="CHEBI:37563"/>
    </ligand>
</feature>
<comment type="cofactor">
    <cofactor evidence="3">
        <name>Mg(2+)</name>
        <dbReference type="ChEBI" id="CHEBI:18420"/>
    </cofactor>
</comment>
<dbReference type="Gene3D" id="3.40.50.10300">
    <property type="entry name" value="CoaB-like"/>
    <property type="match status" value="1"/>
</dbReference>
<evidence type="ECO:0000259" key="6">
    <source>
        <dbReference type="Pfam" id="PF04127"/>
    </source>
</evidence>
<feature type="binding site" evidence="3">
    <location>
        <position position="297"/>
    </location>
    <ligand>
        <name>CTP</name>
        <dbReference type="ChEBI" id="CHEBI:37563"/>
    </ligand>
</feature>
<accession>A0A098Y9Y8</accession>
<keyword evidence="3 4" id="KW-0436">Ligase</keyword>
<dbReference type="GO" id="GO:0004632">
    <property type="term" value="F:phosphopantothenate--cysteine ligase activity"/>
    <property type="evidence" value="ECO:0007669"/>
    <property type="project" value="UniProtKB-UniRule"/>
</dbReference>
<feature type="binding site" evidence="3">
    <location>
        <position position="334"/>
    </location>
    <ligand>
        <name>CTP</name>
        <dbReference type="ChEBI" id="CHEBI:37563"/>
    </ligand>
</feature>
<comment type="catalytic activity">
    <reaction evidence="3 4">
        <text>(R)-4'-phosphopantothenate + L-cysteine + CTP = N-[(R)-4-phosphopantothenoyl]-L-cysteine + CMP + diphosphate + H(+)</text>
        <dbReference type="Rhea" id="RHEA:19397"/>
        <dbReference type="ChEBI" id="CHEBI:10986"/>
        <dbReference type="ChEBI" id="CHEBI:15378"/>
        <dbReference type="ChEBI" id="CHEBI:33019"/>
        <dbReference type="ChEBI" id="CHEBI:35235"/>
        <dbReference type="ChEBI" id="CHEBI:37563"/>
        <dbReference type="ChEBI" id="CHEBI:59458"/>
        <dbReference type="ChEBI" id="CHEBI:60377"/>
        <dbReference type="EC" id="6.3.2.5"/>
    </reaction>
</comment>
<feature type="region of interest" description="Phosphopantothenoylcysteine decarboxylase" evidence="3">
    <location>
        <begin position="1"/>
        <end position="192"/>
    </location>
</feature>
<feature type="binding site" evidence="3">
    <location>
        <begin position="315"/>
        <end position="318"/>
    </location>
    <ligand>
        <name>CTP</name>
        <dbReference type="ChEBI" id="CHEBI:37563"/>
    </ligand>
</feature>
<dbReference type="PANTHER" id="PTHR14359:SF6">
    <property type="entry name" value="PHOSPHOPANTOTHENOYLCYSTEINE DECARBOXYLASE"/>
    <property type="match status" value="1"/>
</dbReference>
<reference evidence="7 8" key="1">
    <citation type="submission" date="2014-07" db="EMBL/GenBank/DDBJ databases">
        <title>Biosystematic studies on Modestobacter strains isolated from extreme hyper-arid desert soil and from historic building.</title>
        <authorList>
            <person name="Bukarasam K."/>
            <person name="Bull A."/>
            <person name="Girard G."/>
            <person name="van Wezel G."/>
            <person name="Goodfellow M."/>
        </authorList>
    </citation>
    <scope>NUCLEOTIDE SEQUENCE [LARGE SCALE GENOMIC DNA]</scope>
    <source>
        <strain evidence="7 8">KNN45-2b</strain>
    </source>
</reference>
<dbReference type="EC" id="4.1.1.36" evidence="3"/>
<dbReference type="InterPro" id="IPR003382">
    <property type="entry name" value="Flavoprotein"/>
</dbReference>
<dbReference type="EC" id="6.3.2.5" evidence="3"/>
<comment type="function">
    <text evidence="4">Catalyzes two steps in the biosynthesis of coenzyme A. In the first step cysteine is conjugated to 4'-phosphopantothenate to form 4-phosphopantothenoylcysteine, in the latter compound is decarboxylated to form 4'-phosphopantotheine.</text>
</comment>
<keyword evidence="3" id="KW-0460">Magnesium</keyword>
<comment type="pathway">
    <text evidence="3 4">Cofactor biosynthesis; coenzyme A biosynthesis; CoA from (R)-pantothenate: step 2/5.</text>
</comment>
<dbReference type="InterPro" id="IPR005252">
    <property type="entry name" value="CoaBC"/>
</dbReference>
<sequence length="415" mass="42478">MDPMSQIVLGVGGGVAAYKSALLLRALTESGHDVRVVPTASALRFVGAATFEALSGNPVSTEVWDDVPEVAHVRIGQTADLVLVNPATADLLARAAAGRADDLLTATLLTAHCPVVFVPAMHTEMWQHPATQDNVATLRRRGAVVLPPAVGRLTGPDSGPGRLPEPADVAALAELVLSAGAGALAHDLSGRRVVISAGGTREPLDPVRFLGNRSSGLQGWALARVAAARGAEVVLVAANVELPAPFGVRVVAVESAEELRLGMHGESSGGETGRPADVVVMAAAVADFRPTTVAGSKLKKGGATEPSSLELVRNPDVLVELVGARPAGQLVVGFAAETGDAEGDVLTHARAKLARKGVDLLVVNDVSAGRVFGRSENEVTVLATDGTTTAVPAGRKDAVAAAIWDVVADRVARQP</sequence>
<dbReference type="InterPro" id="IPR007085">
    <property type="entry name" value="DNA/pantothenate-metab_flavo_C"/>
</dbReference>
<evidence type="ECO:0000313" key="8">
    <source>
        <dbReference type="Proteomes" id="UP000029713"/>
    </source>
</evidence>
<comment type="cofactor">
    <cofactor evidence="3">
        <name>FMN</name>
        <dbReference type="ChEBI" id="CHEBI:58210"/>
    </cofactor>
    <text evidence="3">Binds 1 FMN per subunit.</text>
</comment>
<dbReference type="Proteomes" id="UP000029713">
    <property type="component" value="Unassembled WGS sequence"/>
</dbReference>
<keyword evidence="1 3" id="KW-0210">Decarboxylase</keyword>
<keyword evidence="8" id="KW-1185">Reference proteome</keyword>
<evidence type="ECO:0000313" key="7">
    <source>
        <dbReference type="EMBL" id="KGH47220.1"/>
    </source>
</evidence>
<dbReference type="GO" id="GO:0015941">
    <property type="term" value="P:pantothenate catabolic process"/>
    <property type="evidence" value="ECO:0007669"/>
    <property type="project" value="InterPro"/>
</dbReference>
<organism evidence="7 8">
    <name type="scientific">Modestobacter caceresii</name>
    <dbReference type="NCBI Taxonomy" id="1522368"/>
    <lineage>
        <taxon>Bacteria</taxon>
        <taxon>Bacillati</taxon>
        <taxon>Actinomycetota</taxon>
        <taxon>Actinomycetes</taxon>
        <taxon>Geodermatophilales</taxon>
        <taxon>Geodermatophilaceae</taxon>
        <taxon>Modestobacter</taxon>
    </lineage>
</organism>
<feature type="binding site" evidence="3">
    <location>
        <position position="356"/>
    </location>
    <ligand>
        <name>CTP</name>
        <dbReference type="ChEBI" id="CHEBI:37563"/>
    </ligand>
</feature>
<comment type="similarity">
    <text evidence="3 4">In the N-terminal section; belongs to the HFCD (homo-oligomeric flavin containing Cys decarboxylase) superfamily.</text>
</comment>
<feature type="region of interest" description="Phosphopantothenate--cysteine ligase" evidence="3">
    <location>
        <begin position="193"/>
        <end position="415"/>
    </location>
</feature>
<comment type="pathway">
    <text evidence="3 4">Cofactor biosynthesis; coenzyme A biosynthesis; CoA from (R)-pantothenate: step 3/5.</text>
</comment>
<dbReference type="GO" id="GO:0071513">
    <property type="term" value="C:phosphopantothenoylcysteine decarboxylase complex"/>
    <property type="evidence" value="ECO:0007669"/>
    <property type="project" value="TreeGrafter"/>
</dbReference>
<evidence type="ECO:0000256" key="4">
    <source>
        <dbReference type="RuleBase" id="RU364078"/>
    </source>
</evidence>
<dbReference type="InterPro" id="IPR035929">
    <property type="entry name" value="CoaB-like_sf"/>
</dbReference>
<keyword evidence="3" id="KW-0511">Multifunctional enzyme</keyword>
<comment type="catalytic activity">
    <reaction evidence="3 4">
        <text>N-[(R)-4-phosphopantothenoyl]-L-cysteine + H(+) = (R)-4'-phosphopantetheine + CO2</text>
        <dbReference type="Rhea" id="RHEA:16793"/>
        <dbReference type="ChEBI" id="CHEBI:15378"/>
        <dbReference type="ChEBI" id="CHEBI:16526"/>
        <dbReference type="ChEBI" id="CHEBI:59458"/>
        <dbReference type="ChEBI" id="CHEBI:61723"/>
        <dbReference type="EC" id="4.1.1.36"/>
    </reaction>
</comment>
<dbReference type="AlphaFoldDB" id="A0A098Y9Y8"/>
<dbReference type="Gene3D" id="3.40.50.1950">
    <property type="entry name" value="Flavin prenyltransferase-like"/>
    <property type="match status" value="1"/>
</dbReference>
<dbReference type="EMBL" id="JPMX01000025">
    <property type="protein sequence ID" value="KGH47220.1"/>
    <property type="molecule type" value="Genomic_DNA"/>
</dbReference>
<dbReference type="GO" id="GO:0015937">
    <property type="term" value="P:coenzyme A biosynthetic process"/>
    <property type="evidence" value="ECO:0007669"/>
    <property type="project" value="UniProtKB-UniRule"/>
</dbReference>
<protein>
    <recommendedName>
        <fullName evidence="3">Coenzyme A biosynthesis bifunctional protein CoaBC</fullName>
    </recommendedName>
    <alternativeName>
        <fullName evidence="3">DNA/pantothenate metabolism flavoprotein</fullName>
    </alternativeName>
    <alternativeName>
        <fullName evidence="3">Phosphopantothenoylcysteine synthetase/decarboxylase</fullName>
        <shortName evidence="3">PPCS-PPCDC</shortName>
    </alternativeName>
    <domain>
        <recommendedName>
            <fullName evidence="3">Phosphopantothenoylcysteine decarboxylase</fullName>
            <shortName evidence="3">PPC decarboxylase</shortName>
            <shortName evidence="3">PPC-DC</shortName>
            <ecNumber evidence="3">4.1.1.36</ecNumber>
        </recommendedName>
        <alternativeName>
            <fullName evidence="3">CoaC</fullName>
        </alternativeName>
    </domain>
    <domain>
        <recommendedName>
            <fullName evidence="3">Phosphopantothenate--cysteine ligase</fullName>
            <ecNumber evidence="3">6.3.2.5</ecNumber>
        </recommendedName>
        <alternativeName>
            <fullName evidence="3">CoaB</fullName>
        </alternativeName>
        <alternativeName>
            <fullName evidence="3">Phosphopantothenoylcysteine synthetase</fullName>
            <shortName evidence="3">PPC synthetase</shortName>
            <shortName evidence="3">PPC-S</shortName>
        </alternativeName>
    </domain>
</protein>
<dbReference type="GO" id="GO:0046872">
    <property type="term" value="F:metal ion binding"/>
    <property type="evidence" value="ECO:0007669"/>
    <property type="project" value="UniProtKB-KW"/>
</dbReference>
<keyword evidence="2 3" id="KW-0456">Lyase</keyword>
<dbReference type="HAMAP" id="MF_02225">
    <property type="entry name" value="CoaBC"/>
    <property type="match status" value="1"/>
</dbReference>
<comment type="caution">
    <text evidence="7">The sequence shown here is derived from an EMBL/GenBank/DDBJ whole genome shotgun (WGS) entry which is preliminary data.</text>
</comment>
<dbReference type="SUPFAM" id="SSF102645">
    <property type="entry name" value="CoaB-like"/>
    <property type="match status" value="1"/>
</dbReference>
<proteinExistence type="inferred from homology"/>
<evidence type="ECO:0000256" key="3">
    <source>
        <dbReference type="HAMAP-Rule" id="MF_02225"/>
    </source>
</evidence>
<dbReference type="GO" id="GO:0010181">
    <property type="term" value="F:FMN binding"/>
    <property type="evidence" value="ECO:0007669"/>
    <property type="project" value="UniProtKB-UniRule"/>
</dbReference>
<feature type="binding site" evidence="3">
    <location>
        <position position="352"/>
    </location>
    <ligand>
        <name>CTP</name>
        <dbReference type="ChEBI" id="CHEBI:37563"/>
    </ligand>
</feature>
<dbReference type="Pfam" id="PF04127">
    <property type="entry name" value="DFP"/>
    <property type="match status" value="1"/>
</dbReference>
<keyword evidence="3 4" id="KW-0288">FMN</keyword>
<dbReference type="UniPathway" id="UPA00241">
    <property type="reaction ID" value="UER00353"/>
</dbReference>